<evidence type="ECO:0000256" key="1">
    <source>
        <dbReference type="SAM" id="MobiDB-lite"/>
    </source>
</evidence>
<feature type="compositionally biased region" description="Low complexity" evidence="1">
    <location>
        <begin position="27"/>
        <end position="38"/>
    </location>
</feature>
<feature type="region of interest" description="Disordered" evidence="1">
    <location>
        <begin position="27"/>
        <end position="55"/>
    </location>
</feature>
<accession>A0ABP8D9C8</accession>
<name>A0ABP8D9C8_9ACTN</name>
<gene>
    <name evidence="2" type="ORF">GCM10022255_039180</name>
</gene>
<sequence length="214" mass="22293">MALAGLAGCDAGGGALADEDVQPTPSVVGVSAVAGSTPKSGDATPAARPSANATTRSCKAADLSAMADDSLRHAPKADSPWTIVTVIKLTNRSSSVCTLSGWAGFTMVGYDVVCINTYNPPVCPPDHAAHRDQKVTRVELEQPKVYTVHPGEFVAFSVLWTELYDRANCGEPSFTDPYDVEIRVPGDQAAVILRPILIQPCDGDVGITALGVIA</sequence>
<comment type="caution">
    <text evidence="2">The sequence shown here is derived from an EMBL/GenBank/DDBJ whole genome shotgun (WGS) entry which is preliminary data.</text>
</comment>
<evidence type="ECO:0000313" key="2">
    <source>
        <dbReference type="EMBL" id="GAA4250459.1"/>
    </source>
</evidence>
<keyword evidence="3" id="KW-1185">Reference proteome</keyword>
<evidence type="ECO:0008006" key="4">
    <source>
        <dbReference type="Google" id="ProtNLM"/>
    </source>
</evidence>
<dbReference type="Proteomes" id="UP001500620">
    <property type="component" value="Unassembled WGS sequence"/>
</dbReference>
<organism evidence="2 3">
    <name type="scientific">Dactylosporangium darangshiense</name>
    <dbReference type="NCBI Taxonomy" id="579108"/>
    <lineage>
        <taxon>Bacteria</taxon>
        <taxon>Bacillati</taxon>
        <taxon>Actinomycetota</taxon>
        <taxon>Actinomycetes</taxon>
        <taxon>Micromonosporales</taxon>
        <taxon>Micromonosporaceae</taxon>
        <taxon>Dactylosporangium</taxon>
    </lineage>
</organism>
<reference evidence="3" key="1">
    <citation type="journal article" date="2019" name="Int. J. Syst. Evol. Microbiol.">
        <title>The Global Catalogue of Microorganisms (GCM) 10K type strain sequencing project: providing services to taxonomists for standard genome sequencing and annotation.</title>
        <authorList>
            <consortium name="The Broad Institute Genomics Platform"/>
            <consortium name="The Broad Institute Genome Sequencing Center for Infectious Disease"/>
            <person name="Wu L."/>
            <person name="Ma J."/>
        </authorList>
    </citation>
    <scope>NUCLEOTIDE SEQUENCE [LARGE SCALE GENOMIC DNA]</scope>
    <source>
        <strain evidence="3">JCM 17441</strain>
    </source>
</reference>
<evidence type="ECO:0000313" key="3">
    <source>
        <dbReference type="Proteomes" id="UP001500620"/>
    </source>
</evidence>
<dbReference type="EMBL" id="BAABAT010000009">
    <property type="protein sequence ID" value="GAA4250459.1"/>
    <property type="molecule type" value="Genomic_DNA"/>
</dbReference>
<proteinExistence type="predicted"/>
<protein>
    <recommendedName>
        <fullName evidence="4">DUF4232 domain-containing protein</fullName>
    </recommendedName>
</protein>